<proteinExistence type="predicted"/>
<feature type="non-terminal residue" evidence="2">
    <location>
        <position position="73"/>
    </location>
</feature>
<reference evidence="2 3" key="1">
    <citation type="submission" date="2014-06" db="EMBL/GenBank/DDBJ databases">
        <title>Evolutionary Origins and Diversification of the Mycorrhizal Mutualists.</title>
        <authorList>
            <consortium name="DOE Joint Genome Institute"/>
            <consortium name="Mycorrhizal Genomics Consortium"/>
            <person name="Kohler A."/>
            <person name="Kuo A."/>
            <person name="Nagy L.G."/>
            <person name="Floudas D."/>
            <person name="Copeland A."/>
            <person name="Barry K.W."/>
            <person name="Cichocki N."/>
            <person name="Veneault-Fourrey C."/>
            <person name="LaButti K."/>
            <person name="Lindquist E.A."/>
            <person name="Lipzen A."/>
            <person name="Lundell T."/>
            <person name="Morin E."/>
            <person name="Murat C."/>
            <person name="Riley R."/>
            <person name="Ohm R."/>
            <person name="Sun H."/>
            <person name="Tunlid A."/>
            <person name="Henrissat B."/>
            <person name="Grigoriev I.V."/>
            <person name="Hibbett D.S."/>
            <person name="Martin F."/>
        </authorList>
    </citation>
    <scope>NUCLEOTIDE SEQUENCE [LARGE SCALE GENOMIC DNA]</scope>
    <source>
        <strain evidence="2 3">SS14</strain>
    </source>
</reference>
<dbReference type="Proteomes" id="UP000054279">
    <property type="component" value="Unassembled WGS sequence"/>
</dbReference>
<evidence type="ECO:0000313" key="3">
    <source>
        <dbReference type="Proteomes" id="UP000054279"/>
    </source>
</evidence>
<dbReference type="Pfam" id="PF03171">
    <property type="entry name" value="2OG-FeII_Oxy"/>
    <property type="match status" value="1"/>
</dbReference>
<name>A0A0C9TSX0_SPHS4</name>
<gene>
    <name evidence="2" type="ORF">M422DRAFT_94736</name>
</gene>
<dbReference type="Gene3D" id="2.60.120.330">
    <property type="entry name" value="B-lactam Antibiotic, Isopenicillin N Synthase, Chain"/>
    <property type="match status" value="1"/>
</dbReference>
<dbReference type="HOGENOM" id="CLU_2711805_0_0_1"/>
<keyword evidence="3" id="KW-1185">Reference proteome</keyword>
<dbReference type="InterPro" id="IPR044861">
    <property type="entry name" value="IPNS-like_FE2OG_OXY"/>
</dbReference>
<feature type="domain" description="Isopenicillin N synthase-like Fe(2+) 2OG dioxygenase" evidence="1">
    <location>
        <begin position="21"/>
        <end position="73"/>
    </location>
</feature>
<dbReference type="SUPFAM" id="SSF51197">
    <property type="entry name" value="Clavaminate synthase-like"/>
    <property type="match status" value="1"/>
</dbReference>
<evidence type="ECO:0000259" key="1">
    <source>
        <dbReference type="Pfam" id="PF03171"/>
    </source>
</evidence>
<protein>
    <recommendedName>
        <fullName evidence="1">Isopenicillin N synthase-like Fe(2+) 2OG dioxygenase domain-containing protein</fullName>
    </recommendedName>
</protein>
<dbReference type="EMBL" id="KN837213">
    <property type="protein sequence ID" value="KIJ33373.1"/>
    <property type="molecule type" value="Genomic_DNA"/>
</dbReference>
<feature type="non-terminal residue" evidence="2">
    <location>
        <position position="1"/>
    </location>
</feature>
<sequence>LYYIMYDPLTPEEAAKTRGVMINGHTDWTSITCLVSNPVTGLQALMPDNIWRFVKHKEGAIVINIGDQLSFMS</sequence>
<evidence type="ECO:0000313" key="2">
    <source>
        <dbReference type="EMBL" id="KIJ33373.1"/>
    </source>
</evidence>
<dbReference type="OrthoDB" id="406156at2759"/>
<dbReference type="InterPro" id="IPR027443">
    <property type="entry name" value="IPNS-like_sf"/>
</dbReference>
<dbReference type="AlphaFoldDB" id="A0A0C9TSX0"/>
<organism evidence="2 3">
    <name type="scientific">Sphaerobolus stellatus (strain SS14)</name>
    <dbReference type="NCBI Taxonomy" id="990650"/>
    <lineage>
        <taxon>Eukaryota</taxon>
        <taxon>Fungi</taxon>
        <taxon>Dikarya</taxon>
        <taxon>Basidiomycota</taxon>
        <taxon>Agaricomycotina</taxon>
        <taxon>Agaricomycetes</taxon>
        <taxon>Phallomycetidae</taxon>
        <taxon>Geastrales</taxon>
        <taxon>Sphaerobolaceae</taxon>
        <taxon>Sphaerobolus</taxon>
    </lineage>
</organism>
<accession>A0A0C9TSX0</accession>